<dbReference type="Proteomes" id="UP000010467">
    <property type="component" value="Plasmid pDEIPE01"/>
</dbReference>
<reference evidence="2" key="1">
    <citation type="submission" date="2012-03" db="EMBL/GenBank/DDBJ databases">
        <title>Complete sequence of plasmid 1 of Deinococcus peraridilitoris DSM 19664.</title>
        <authorList>
            <person name="Lucas S."/>
            <person name="Copeland A."/>
            <person name="Lapidus A."/>
            <person name="Glavina del Rio T."/>
            <person name="Dalin E."/>
            <person name="Tice H."/>
            <person name="Bruce D."/>
            <person name="Goodwin L."/>
            <person name="Pitluck S."/>
            <person name="Peters L."/>
            <person name="Mikhailova N."/>
            <person name="Lu M."/>
            <person name="Kyrpides N."/>
            <person name="Mavromatis K."/>
            <person name="Ivanova N."/>
            <person name="Brettin T."/>
            <person name="Detter J.C."/>
            <person name="Han C."/>
            <person name="Larimer F."/>
            <person name="Land M."/>
            <person name="Hauser L."/>
            <person name="Markowitz V."/>
            <person name="Cheng J.-F."/>
            <person name="Hugenholtz P."/>
            <person name="Woyke T."/>
            <person name="Wu D."/>
            <person name="Pukall R."/>
            <person name="Steenblock K."/>
            <person name="Brambilla E."/>
            <person name="Klenk H.-P."/>
            <person name="Eisen J.A."/>
        </authorList>
    </citation>
    <scope>NUCLEOTIDE SEQUENCE [LARGE SCALE GENOMIC DNA]</scope>
    <source>
        <strain evidence="2">DSM 19664 / LMG 22246 / CIP 109416 / KR-200</strain>
        <plasmid evidence="2">Plasmid pDEIPE01</plasmid>
    </source>
</reference>
<evidence type="ECO:0000313" key="2">
    <source>
        <dbReference type="Proteomes" id="UP000010467"/>
    </source>
</evidence>
<dbReference type="AlphaFoldDB" id="L0A953"/>
<gene>
    <name evidence="1" type="ordered locus">Deipe_4226</name>
</gene>
<dbReference type="HOGENOM" id="CLU_1413117_0_0_0"/>
<sequence>MHTRADVMDAARQALALEVLVCHQAVVTIKGSAADVPVMFDEAYEAVGALVRFVQQPPDTEPLAVTRSGIDSLIMDGESWCEILAVRDARRRVSAALRYAAHWAWHRNDAAASLNAFTPEELADIKQRAVDFAARTQGGRQDVGHDHDRRCGLHLTFRFLREGGGVPLRPLKVKPGPSARIQKRRPCLHSWG</sequence>
<organism evidence="1 2">
    <name type="scientific">Deinococcus peraridilitoris (strain DSM 19664 / LMG 22246 / CIP 109416 / KR-200)</name>
    <dbReference type="NCBI Taxonomy" id="937777"/>
    <lineage>
        <taxon>Bacteria</taxon>
        <taxon>Thermotogati</taxon>
        <taxon>Deinococcota</taxon>
        <taxon>Deinococci</taxon>
        <taxon>Deinococcales</taxon>
        <taxon>Deinococcaceae</taxon>
        <taxon>Deinococcus</taxon>
    </lineage>
</organism>
<name>L0A953_DEIPD</name>
<evidence type="ECO:0000313" key="1">
    <source>
        <dbReference type="EMBL" id="AFZ69585.1"/>
    </source>
</evidence>
<keyword evidence="2" id="KW-1185">Reference proteome</keyword>
<dbReference type="RefSeq" id="WP_015231486.1">
    <property type="nucleotide sequence ID" value="NC_019789.1"/>
</dbReference>
<protein>
    <submittedName>
        <fullName evidence="1">Uncharacterized protein</fullName>
    </submittedName>
</protein>
<keyword evidence="1" id="KW-0614">Plasmid</keyword>
<accession>L0A953</accession>
<dbReference type="KEGG" id="dpd:Deipe_4226"/>
<proteinExistence type="predicted"/>
<geneLocation type="plasmid" evidence="1 2">
    <name>pDEIPE01</name>
</geneLocation>
<dbReference type="EMBL" id="CP003383">
    <property type="protein sequence ID" value="AFZ69585.1"/>
    <property type="molecule type" value="Genomic_DNA"/>
</dbReference>